<comment type="caution">
    <text evidence="2">The sequence shown here is derived from an EMBL/GenBank/DDBJ whole genome shotgun (WGS) entry which is preliminary data.</text>
</comment>
<evidence type="ECO:0000313" key="2">
    <source>
        <dbReference type="EMBL" id="MPC97887.1"/>
    </source>
</evidence>
<evidence type="ECO:0000313" key="3">
    <source>
        <dbReference type="Proteomes" id="UP000324222"/>
    </source>
</evidence>
<name>A0A5B7JXJ6_PORTR</name>
<feature type="region of interest" description="Disordered" evidence="1">
    <location>
        <begin position="1"/>
        <end position="38"/>
    </location>
</feature>
<dbReference type="AlphaFoldDB" id="A0A5B7JXJ6"/>
<evidence type="ECO:0000256" key="1">
    <source>
        <dbReference type="SAM" id="MobiDB-lite"/>
    </source>
</evidence>
<protein>
    <submittedName>
        <fullName evidence="2">Uncharacterized protein</fullName>
    </submittedName>
</protein>
<dbReference type="EMBL" id="VSRR010111883">
    <property type="protein sequence ID" value="MPC97887.1"/>
    <property type="molecule type" value="Genomic_DNA"/>
</dbReference>
<gene>
    <name evidence="2" type="ORF">E2C01_093225</name>
</gene>
<proteinExistence type="predicted"/>
<feature type="compositionally biased region" description="Acidic residues" evidence="1">
    <location>
        <begin position="9"/>
        <end position="21"/>
    </location>
</feature>
<dbReference type="Proteomes" id="UP000324222">
    <property type="component" value="Unassembled WGS sequence"/>
</dbReference>
<keyword evidence="3" id="KW-1185">Reference proteome</keyword>
<accession>A0A5B7JXJ6</accession>
<reference evidence="2 3" key="1">
    <citation type="submission" date="2019-05" db="EMBL/GenBank/DDBJ databases">
        <title>Another draft genome of Portunus trituberculatus and its Hox gene families provides insights of decapod evolution.</title>
        <authorList>
            <person name="Jeong J.-H."/>
            <person name="Song I."/>
            <person name="Kim S."/>
            <person name="Choi T."/>
            <person name="Kim D."/>
            <person name="Ryu S."/>
            <person name="Kim W."/>
        </authorList>
    </citation>
    <scope>NUCLEOTIDE SEQUENCE [LARGE SCALE GENOMIC DNA]</scope>
    <source>
        <tissue evidence="2">Muscle</tissue>
    </source>
</reference>
<sequence>MKEFRNKEDEEEEEEEEEEEQADKGIGKPWDMRLSGVNAPQPLQHFPFSPFADSHFPAGGPTHRLIELGVTGTQVCSANCDSAHR</sequence>
<organism evidence="2 3">
    <name type="scientific">Portunus trituberculatus</name>
    <name type="common">Swimming crab</name>
    <name type="synonym">Neptunus trituberculatus</name>
    <dbReference type="NCBI Taxonomy" id="210409"/>
    <lineage>
        <taxon>Eukaryota</taxon>
        <taxon>Metazoa</taxon>
        <taxon>Ecdysozoa</taxon>
        <taxon>Arthropoda</taxon>
        <taxon>Crustacea</taxon>
        <taxon>Multicrustacea</taxon>
        <taxon>Malacostraca</taxon>
        <taxon>Eumalacostraca</taxon>
        <taxon>Eucarida</taxon>
        <taxon>Decapoda</taxon>
        <taxon>Pleocyemata</taxon>
        <taxon>Brachyura</taxon>
        <taxon>Eubrachyura</taxon>
        <taxon>Portunoidea</taxon>
        <taxon>Portunidae</taxon>
        <taxon>Portuninae</taxon>
        <taxon>Portunus</taxon>
    </lineage>
</organism>